<name>A0A085AG89_9ENTR</name>
<evidence type="ECO:0000259" key="16">
    <source>
        <dbReference type="PROSITE" id="PS50885"/>
    </source>
</evidence>
<sequence>MRNLAISTRLSLMMGTAVLVVLIGVGTALYQSLCQQLSIRDDTALLNRLDQIRTLVLDEDVQQMIRKKPHLFTNMLGNTESLLVLRFPGQPPLIEVNPGQRPLPEHVPVVASRPLNLADVHHQPAQNGVPFISAAALAITGNPPRQLEIITGRLMTERSQIQANYLRQIALITLCAALVVVILSALLARRSLRPLQRLARETSAIDVRHLGRRIALHNTPSELQPLIKAFNQMLDRLENSFQQLSQVSADMAHDLRTPIGNLMGQTEIALTQKRTEAYYTALLGSNFEELVRLSTMIDKMLFLARAENASQAINKIPLSLAEVLHPLADYFEGLAEERQVTLRFSLAGNVIADADLLQRAVANLLANAIRYADSHSEVLIEARQQPDGVLICVTNHGDAIPAEQQERLFDRFWRADSARHASKNSSGLGLSIVRSIMQLHQGSCGVKCEQRQTTFWLRFPH</sequence>
<accession>A0A085AG89</accession>
<dbReference type="AlphaFoldDB" id="A0A085AG89"/>
<dbReference type="NCBIfam" id="TIGR01386">
    <property type="entry name" value="cztS_silS_copS"/>
    <property type="match status" value="1"/>
</dbReference>
<dbReference type="Gene3D" id="6.10.340.10">
    <property type="match status" value="1"/>
</dbReference>
<evidence type="ECO:0000256" key="7">
    <source>
        <dbReference type="ARBA" id="ARBA00022692"/>
    </source>
</evidence>
<dbReference type="CDD" id="cd06225">
    <property type="entry name" value="HAMP"/>
    <property type="match status" value="1"/>
</dbReference>
<comment type="catalytic activity">
    <reaction evidence="1 14">
        <text>ATP + protein L-histidine = ADP + protein N-phospho-L-histidine.</text>
        <dbReference type="EC" id="2.7.13.3"/>
    </reaction>
</comment>
<dbReference type="PANTHER" id="PTHR45436">
    <property type="entry name" value="SENSOR HISTIDINE KINASE YKOH"/>
    <property type="match status" value="1"/>
</dbReference>
<dbReference type="InterPro" id="IPR004358">
    <property type="entry name" value="Sig_transdc_His_kin-like_C"/>
</dbReference>
<dbReference type="SMART" id="SM00388">
    <property type="entry name" value="HisKA"/>
    <property type="match status" value="1"/>
</dbReference>
<dbReference type="PRINTS" id="PR00344">
    <property type="entry name" value="BCTRLSENSOR"/>
</dbReference>
<evidence type="ECO:0000313" key="17">
    <source>
        <dbReference type="EMBL" id="KFC09234.1"/>
    </source>
</evidence>
<dbReference type="InterPro" id="IPR003660">
    <property type="entry name" value="HAMP_dom"/>
</dbReference>
<dbReference type="InterPro" id="IPR003661">
    <property type="entry name" value="HisK_dim/P_dom"/>
</dbReference>
<gene>
    <name evidence="17" type="ORF">GTGU_00959</name>
</gene>
<dbReference type="InterPro" id="IPR006290">
    <property type="entry name" value="CztS_silS_copS"/>
</dbReference>
<dbReference type="OrthoDB" id="9809766at2"/>
<evidence type="ECO:0000256" key="9">
    <source>
        <dbReference type="ARBA" id="ARBA00022777"/>
    </source>
</evidence>
<keyword evidence="13 14" id="KW-0472">Membrane</keyword>
<dbReference type="InterPro" id="IPR050428">
    <property type="entry name" value="TCS_sensor_his_kinase"/>
</dbReference>
<keyword evidence="8 14" id="KW-0547">Nucleotide-binding</keyword>
<keyword evidence="5" id="KW-0597">Phosphoprotein</keyword>
<evidence type="ECO:0000313" key="18">
    <source>
        <dbReference type="Proteomes" id="UP000028630"/>
    </source>
</evidence>
<feature type="transmembrane region" description="Helical" evidence="14">
    <location>
        <begin position="12"/>
        <end position="30"/>
    </location>
</feature>
<dbReference type="SMART" id="SM00304">
    <property type="entry name" value="HAMP"/>
    <property type="match status" value="1"/>
</dbReference>
<evidence type="ECO:0000256" key="5">
    <source>
        <dbReference type="ARBA" id="ARBA00022553"/>
    </source>
</evidence>
<dbReference type="EC" id="2.7.13.3" evidence="14"/>
<dbReference type="CDD" id="cd00082">
    <property type="entry name" value="HisKA"/>
    <property type="match status" value="1"/>
</dbReference>
<dbReference type="Pfam" id="PF02518">
    <property type="entry name" value="HATPase_c"/>
    <property type="match status" value="1"/>
</dbReference>
<dbReference type="SUPFAM" id="SSF55874">
    <property type="entry name" value="ATPase domain of HSP90 chaperone/DNA topoisomerase II/histidine kinase"/>
    <property type="match status" value="1"/>
</dbReference>
<evidence type="ECO:0000256" key="2">
    <source>
        <dbReference type="ARBA" id="ARBA00004429"/>
    </source>
</evidence>
<evidence type="ECO:0000256" key="4">
    <source>
        <dbReference type="ARBA" id="ARBA00022519"/>
    </source>
</evidence>
<dbReference type="Pfam" id="PF00672">
    <property type="entry name" value="HAMP"/>
    <property type="match status" value="1"/>
</dbReference>
<comment type="function">
    <text evidence="14">Member of a two-component regulatory system.</text>
</comment>
<comment type="subcellular location">
    <subcellularLocation>
        <location evidence="2">Cell inner membrane</location>
        <topology evidence="2">Multi-pass membrane protein</topology>
    </subcellularLocation>
</comment>
<keyword evidence="10 14" id="KW-0067">ATP-binding</keyword>
<keyword evidence="18" id="KW-1185">Reference proteome</keyword>
<dbReference type="EMBL" id="JMTB01000042">
    <property type="protein sequence ID" value="KFC09234.1"/>
    <property type="molecule type" value="Genomic_DNA"/>
</dbReference>
<dbReference type="Proteomes" id="UP000028630">
    <property type="component" value="Unassembled WGS sequence"/>
</dbReference>
<dbReference type="InterPro" id="IPR036097">
    <property type="entry name" value="HisK_dim/P_sf"/>
</dbReference>
<organism evidence="17 18">
    <name type="scientific">Trabulsiella guamensis ATCC 49490</name>
    <dbReference type="NCBI Taxonomy" id="1005994"/>
    <lineage>
        <taxon>Bacteria</taxon>
        <taxon>Pseudomonadati</taxon>
        <taxon>Pseudomonadota</taxon>
        <taxon>Gammaproteobacteria</taxon>
        <taxon>Enterobacterales</taxon>
        <taxon>Enterobacteriaceae</taxon>
        <taxon>Trabulsiella</taxon>
    </lineage>
</organism>
<keyword evidence="3 14" id="KW-1003">Cell membrane</keyword>
<dbReference type="Pfam" id="PF00512">
    <property type="entry name" value="HisKA"/>
    <property type="match status" value="1"/>
</dbReference>
<feature type="domain" description="HAMP" evidence="16">
    <location>
        <begin position="189"/>
        <end position="242"/>
    </location>
</feature>
<dbReference type="SUPFAM" id="SSF47384">
    <property type="entry name" value="Homodimeric domain of signal transducing histidine kinase"/>
    <property type="match status" value="1"/>
</dbReference>
<keyword evidence="9 14" id="KW-0418">Kinase</keyword>
<dbReference type="GO" id="GO:0000155">
    <property type="term" value="F:phosphorelay sensor kinase activity"/>
    <property type="evidence" value="ECO:0007669"/>
    <property type="project" value="InterPro"/>
</dbReference>
<reference evidence="18" key="1">
    <citation type="submission" date="2014-05" db="EMBL/GenBank/DDBJ databases">
        <title>ATOL: Assembling a taxonomically balanced genome-scale reconstruction of the evolutionary history of the Enterobacteriaceae.</title>
        <authorList>
            <person name="Plunkett G. III"/>
            <person name="Neeno-Eckwall E.C."/>
            <person name="Glasner J.D."/>
            <person name="Perna N.T."/>
        </authorList>
    </citation>
    <scope>NUCLEOTIDE SEQUENCE [LARGE SCALE GENOMIC DNA]</scope>
    <source>
        <strain evidence="18">ATCC 49490</strain>
    </source>
</reference>
<evidence type="ECO:0000259" key="15">
    <source>
        <dbReference type="PROSITE" id="PS50109"/>
    </source>
</evidence>
<keyword evidence="12 14" id="KW-0902">Two-component regulatory system</keyword>
<keyword evidence="7 14" id="KW-0812">Transmembrane</keyword>
<dbReference type="InterPro" id="IPR005467">
    <property type="entry name" value="His_kinase_dom"/>
</dbReference>
<dbReference type="PANTHER" id="PTHR45436:SF3">
    <property type="entry name" value="SENSOR HISTIDINE KINASE HPRS"/>
    <property type="match status" value="1"/>
</dbReference>
<evidence type="ECO:0000256" key="10">
    <source>
        <dbReference type="ARBA" id="ARBA00022840"/>
    </source>
</evidence>
<dbReference type="eggNOG" id="COG2205">
    <property type="taxonomic scope" value="Bacteria"/>
</dbReference>
<evidence type="ECO:0000256" key="11">
    <source>
        <dbReference type="ARBA" id="ARBA00022989"/>
    </source>
</evidence>
<evidence type="ECO:0000256" key="8">
    <source>
        <dbReference type="ARBA" id="ARBA00022741"/>
    </source>
</evidence>
<dbReference type="Gene3D" id="3.30.565.10">
    <property type="entry name" value="Histidine kinase-like ATPase, C-terminal domain"/>
    <property type="match status" value="1"/>
</dbReference>
<feature type="transmembrane region" description="Helical" evidence="14">
    <location>
        <begin position="165"/>
        <end position="188"/>
    </location>
</feature>
<dbReference type="GO" id="GO:0005886">
    <property type="term" value="C:plasma membrane"/>
    <property type="evidence" value="ECO:0007669"/>
    <property type="project" value="UniProtKB-SubCell"/>
</dbReference>
<evidence type="ECO:0000256" key="12">
    <source>
        <dbReference type="ARBA" id="ARBA00023012"/>
    </source>
</evidence>
<protein>
    <recommendedName>
        <fullName evidence="14">Sensor protein</fullName>
        <ecNumber evidence="14">2.7.13.3</ecNumber>
    </recommendedName>
</protein>
<proteinExistence type="predicted"/>
<dbReference type="PROSITE" id="PS50109">
    <property type="entry name" value="HIS_KIN"/>
    <property type="match status" value="1"/>
</dbReference>
<dbReference type="SMART" id="SM00387">
    <property type="entry name" value="HATPase_c"/>
    <property type="match status" value="1"/>
</dbReference>
<comment type="caution">
    <text evidence="17">The sequence shown here is derived from an EMBL/GenBank/DDBJ whole genome shotgun (WGS) entry which is preliminary data.</text>
</comment>
<dbReference type="RefSeq" id="WP_038154544.1">
    <property type="nucleotide sequence ID" value="NZ_JMTB01000042.1"/>
</dbReference>
<evidence type="ECO:0000256" key="3">
    <source>
        <dbReference type="ARBA" id="ARBA00022475"/>
    </source>
</evidence>
<evidence type="ECO:0000256" key="1">
    <source>
        <dbReference type="ARBA" id="ARBA00000085"/>
    </source>
</evidence>
<keyword evidence="11 14" id="KW-1133">Transmembrane helix</keyword>
<dbReference type="Gene3D" id="1.10.287.130">
    <property type="match status" value="1"/>
</dbReference>
<dbReference type="InterPro" id="IPR036890">
    <property type="entry name" value="HATPase_C_sf"/>
</dbReference>
<dbReference type="InterPro" id="IPR003594">
    <property type="entry name" value="HATPase_dom"/>
</dbReference>
<dbReference type="GO" id="GO:0005524">
    <property type="term" value="F:ATP binding"/>
    <property type="evidence" value="ECO:0007669"/>
    <property type="project" value="UniProtKB-KW"/>
</dbReference>
<keyword evidence="4 14" id="KW-0997">Cell inner membrane</keyword>
<evidence type="ECO:0000256" key="14">
    <source>
        <dbReference type="RuleBase" id="RU364088"/>
    </source>
</evidence>
<evidence type="ECO:0000256" key="13">
    <source>
        <dbReference type="ARBA" id="ARBA00023136"/>
    </source>
</evidence>
<evidence type="ECO:0000256" key="6">
    <source>
        <dbReference type="ARBA" id="ARBA00022679"/>
    </source>
</evidence>
<dbReference type="PROSITE" id="PS50885">
    <property type="entry name" value="HAMP"/>
    <property type="match status" value="1"/>
</dbReference>
<keyword evidence="6 14" id="KW-0808">Transferase</keyword>
<feature type="domain" description="Histidine kinase" evidence="15">
    <location>
        <begin position="250"/>
        <end position="461"/>
    </location>
</feature>
<dbReference type="SUPFAM" id="SSF158472">
    <property type="entry name" value="HAMP domain-like"/>
    <property type="match status" value="1"/>
</dbReference>